<dbReference type="PANTHER" id="PTHR46696:SF6">
    <property type="entry name" value="P450, PUTATIVE (EUROFUNG)-RELATED"/>
    <property type="match status" value="1"/>
</dbReference>
<comment type="similarity">
    <text evidence="1">Belongs to the cytochrome P450 family.</text>
</comment>
<dbReference type="GO" id="GO:0020037">
    <property type="term" value="F:heme binding"/>
    <property type="evidence" value="ECO:0007669"/>
    <property type="project" value="InterPro"/>
</dbReference>
<dbReference type="EMBL" id="GQ340803">
    <property type="protein sequence ID" value="ACW82534.1"/>
    <property type="molecule type" value="Genomic_DNA"/>
</dbReference>
<proteinExistence type="inferred from homology"/>
<evidence type="ECO:0000313" key="2">
    <source>
        <dbReference type="EMBL" id="ACW82534.1"/>
    </source>
</evidence>
<evidence type="ECO:0000256" key="1">
    <source>
        <dbReference type="ARBA" id="ARBA00010617"/>
    </source>
</evidence>
<dbReference type="InterPro" id="IPR036396">
    <property type="entry name" value="Cyt_P450_sf"/>
</dbReference>
<dbReference type="PANTHER" id="PTHR46696">
    <property type="entry name" value="P450, PUTATIVE (EUROFUNG)-RELATED"/>
    <property type="match status" value="1"/>
</dbReference>
<organism evidence="2">
    <name type="scientific">Streptomyces sp. A00112</name>
    <dbReference type="NCBI Taxonomy" id="452266"/>
    <lineage>
        <taxon>Bacteria</taxon>
        <taxon>Bacillati</taxon>
        <taxon>Actinomycetota</taxon>
        <taxon>Actinomycetes</taxon>
        <taxon>Kitasatosporales</taxon>
        <taxon>Streptomycetaceae</taxon>
        <taxon>Streptomyces</taxon>
    </lineage>
</organism>
<dbReference type="InterPro" id="IPR002397">
    <property type="entry name" value="Cyt_P450_B"/>
</dbReference>
<feature type="non-terminal residue" evidence="2">
    <location>
        <position position="1"/>
    </location>
</feature>
<dbReference type="Gene3D" id="1.10.630.10">
    <property type="entry name" value="Cytochrome P450"/>
    <property type="match status" value="1"/>
</dbReference>
<dbReference type="PROSITE" id="PS00086">
    <property type="entry name" value="CYTOCHROME_P450"/>
    <property type="match status" value="1"/>
</dbReference>
<dbReference type="GO" id="GO:0016705">
    <property type="term" value="F:oxidoreductase activity, acting on paired donors, with incorporation or reduction of molecular oxygen"/>
    <property type="evidence" value="ECO:0007669"/>
    <property type="project" value="InterPro"/>
</dbReference>
<protein>
    <submittedName>
        <fullName evidence="2">Cytochrome P450 hydroxlase</fullName>
    </submittedName>
</protein>
<accession>D0E505</accession>
<reference evidence="2" key="1">
    <citation type="journal article" date="2009" name="Curr. Microbiol.">
        <title>Diversities within genotypes, bioactivity and biosynthetic genes of endophytic actinomycetes isolated from three pharmaceutical plants.</title>
        <authorList>
            <person name="Wu Y."/>
            <person name="Lu C."/>
            <person name="Qian X."/>
            <person name="Huang Y."/>
            <person name="Shen Y."/>
        </authorList>
    </citation>
    <scope>NUCLEOTIDE SEQUENCE</scope>
    <source>
        <strain evidence="2">A00112</strain>
    </source>
</reference>
<dbReference type="AlphaFoldDB" id="D0E505"/>
<dbReference type="GO" id="GO:0004497">
    <property type="term" value="F:monooxygenase activity"/>
    <property type="evidence" value="ECO:0007669"/>
    <property type="project" value="InterPro"/>
</dbReference>
<sequence>QWIGDDRIVEIGLRYYSVADQPSLNAAVQREHDLGQLIATGEAEALLMDSANGHGSVLGGPEEFDPERSALVRLAFGYGVHQCLGHLVVRDGMDGDYRDVLLRIPSLELAVPVEELPLLDDG</sequence>
<dbReference type="SUPFAM" id="SSF48264">
    <property type="entry name" value="Cytochrome P450"/>
    <property type="match status" value="1"/>
</dbReference>
<dbReference type="PRINTS" id="PR00359">
    <property type="entry name" value="BP450"/>
</dbReference>
<name>D0E505_9ACTN</name>
<dbReference type="InterPro" id="IPR017972">
    <property type="entry name" value="Cyt_P450_CS"/>
</dbReference>
<dbReference type="GO" id="GO:0005506">
    <property type="term" value="F:iron ion binding"/>
    <property type="evidence" value="ECO:0007669"/>
    <property type="project" value="InterPro"/>
</dbReference>